<accession>A0ABR7XHZ4</accession>
<evidence type="ECO:0000313" key="2">
    <source>
        <dbReference type="EMBL" id="MBD1397902.1"/>
    </source>
</evidence>
<keyword evidence="1" id="KW-0732">Signal</keyword>
<keyword evidence="3" id="KW-1185">Reference proteome</keyword>
<evidence type="ECO:0008006" key="4">
    <source>
        <dbReference type="Google" id="ProtNLM"/>
    </source>
</evidence>
<organism evidence="2 3">
    <name type="scientific">Pontibacter aquaedesilientis</name>
    <dbReference type="NCBI Taxonomy" id="2766980"/>
    <lineage>
        <taxon>Bacteria</taxon>
        <taxon>Pseudomonadati</taxon>
        <taxon>Bacteroidota</taxon>
        <taxon>Cytophagia</taxon>
        <taxon>Cytophagales</taxon>
        <taxon>Hymenobacteraceae</taxon>
        <taxon>Pontibacter</taxon>
    </lineage>
</organism>
<feature type="signal peptide" evidence="1">
    <location>
        <begin position="1"/>
        <end position="19"/>
    </location>
</feature>
<feature type="chain" id="PRO_5046186783" description="YARHG domain-containing protein" evidence="1">
    <location>
        <begin position="20"/>
        <end position="576"/>
    </location>
</feature>
<sequence>MKKLTIILLTFTFALTALGQTYEPQILILTPNELKFDKSFEKDVKQKNKELSKRPENKEQADYLKSEEFKKQPENIQKITQSGMEFTEKLDLSKQASFIAHQYLAYRFYERFPNLLILLSNSKSSGNLTELKKIADTDKLQYILNFSSIELFKKDEISFAKISVQLYDNFSQTFLINSEYEGDWTNPGFEFACTDQSIDCTISNALSKALGDVIYQVASNSPTIKRDRELAQLRFEELVSKYYSNTSDKEFLKPIIPQPDSKILLKDQYQILLDTSQTKFVAFFIEQVSAQDFKAMKDNKRDKNVNIISSKDIKDEGFLDDIPQTYAYIVKGVKYNGKWFYEKSNVTYFEAQNLDEGKRKYFYNLTKWNFFKENTTEFNPDFWETSLFKKVKDLKQEPDWDEYGETIWKTQEKNDRPYIGQYEIVANQLKKEATEKAKNFDQNIIDDIIRPLSERIKMEGNYELVSLNQMSKDYLLIYPNDKSILLTPVKVKEKNGEMFLRYFVLIPNKDNYDIYEWNYLEPKKFKNIQMGPSFMDQINTLTTWNFAYKNLDDKEFWDKYVVVKSNGEYKYLKEIK</sequence>
<dbReference type="Proteomes" id="UP000625551">
    <property type="component" value="Unassembled WGS sequence"/>
</dbReference>
<evidence type="ECO:0000256" key="1">
    <source>
        <dbReference type="SAM" id="SignalP"/>
    </source>
</evidence>
<evidence type="ECO:0000313" key="3">
    <source>
        <dbReference type="Proteomes" id="UP000625551"/>
    </source>
</evidence>
<protein>
    <recommendedName>
        <fullName evidence="4">YARHG domain-containing protein</fullName>
    </recommendedName>
</protein>
<reference evidence="2 3" key="1">
    <citation type="submission" date="2020-09" db="EMBL/GenBank/DDBJ databases">
        <title>Genome sequencing and assembly of Pontibacter sp.</title>
        <authorList>
            <person name="Chhetri G."/>
        </authorList>
    </citation>
    <scope>NUCLEOTIDE SEQUENCE [LARGE SCALE GENOMIC DNA]</scope>
    <source>
        <strain evidence="2 3">JH31</strain>
    </source>
</reference>
<proteinExistence type="predicted"/>
<gene>
    <name evidence="2" type="ORF">H9Q13_12060</name>
</gene>
<dbReference type="EMBL" id="JACXAJ010000005">
    <property type="protein sequence ID" value="MBD1397902.1"/>
    <property type="molecule type" value="Genomic_DNA"/>
</dbReference>
<comment type="caution">
    <text evidence="2">The sequence shown here is derived from an EMBL/GenBank/DDBJ whole genome shotgun (WGS) entry which is preliminary data.</text>
</comment>
<dbReference type="RefSeq" id="WP_191184056.1">
    <property type="nucleotide sequence ID" value="NZ_JACXAJ010000005.1"/>
</dbReference>
<name>A0ABR7XHZ4_9BACT</name>